<keyword evidence="3" id="KW-0067">ATP-binding</keyword>
<keyword evidence="2" id="KW-0547">Nucleotide-binding</keyword>
<evidence type="ECO:0000259" key="4">
    <source>
        <dbReference type="PROSITE" id="PS50893"/>
    </source>
</evidence>
<evidence type="ECO:0000256" key="2">
    <source>
        <dbReference type="ARBA" id="ARBA00022741"/>
    </source>
</evidence>
<dbReference type="RefSeq" id="WP_100143034.1">
    <property type="nucleotide sequence ID" value="NZ_AP024618.1"/>
</dbReference>
<reference evidence="6" key="1">
    <citation type="journal article" date="2019" name="Int. J. Syst. Evol. Microbiol.">
        <title>The Global Catalogue of Microorganisms (GCM) 10K type strain sequencing project: providing services to taxonomists for standard genome sequencing and annotation.</title>
        <authorList>
            <consortium name="The Broad Institute Genomics Platform"/>
            <consortium name="The Broad Institute Genome Sequencing Center for Infectious Disease"/>
            <person name="Wu L."/>
            <person name="Ma J."/>
        </authorList>
    </citation>
    <scope>NUCLEOTIDE SEQUENCE [LARGE SCALE GENOMIC DNA]</scope>
    <source>
        <strain evidence="6">CGMCC 1.16033</strain>
    </source>
</reference>
<protein>
    <submittedName>
        <fullName evidence="5">ABC copper transporter ATPase NosF</fullName>
    </submittedName>
</protein>
<keyword evidence="1" id="KW-0813">Transport</keyword>
<dbReference type="Proteomes" id="UP000606498">
    <property type="component" value="Unassembled WGS sequence"/>
</dbReference>
<evidence type="ECO:0000256" key="3">
    <source>
        <dbReference type="ARBA" id="ARBA00022840"/>
    </source>
</evidence>
<dbReference type="InterPro" id="IPR003439">
    <property type="entry name" value="ABC_transporter-like_ATP-bd"/>
</dbReference>
<dbReference type="PANTHER" id="PTHR42939">
    <property type="entry name" value="ABC TRANSPORTER ATP-BINDING PROTEIN ALBC-RELATED"/>
    <property type="match status" value="1"/>
</dbReference>
<dbReference type="SUPFAM" id="SSF52540">
    <property type="entry name" value="P-loop containing nucleoside triphosphate hydrolases"/>
    <property type="match status" value="1"/>
</dbReference>
<dbReference type="PANTHER" id="PTHR42939:SF1">
    <property type="entry name" value="ABC TRANSPORTER ATP-BINDING PROTEIN ALBC-RELATED"/>
    <property type="match status" value="1"/>
</dbReference>
<dbReference type="SMART" id="SM00382">
    <property type="entry name" value="AAA"/>
    <property type="match status" value="1"/>
</dbReference>
<gene>
    <name evidence="5" type="primary">nosF</name>
    <name evidence="5" type="ORF">GCM10011520_09270</name>
</gene>
<organism evidence="5 6">
    <name type="scientific">Shewanella carassii</name>
    <dbReference type="NCBI Taxonomy" id="1987584"/>
    <lineage>
        <taxon>Bacteria</taxon>
        <taxon>Pseudomonadati</taxon>
        <taxon>Pseudomonadota</taxon>
        <taxon>Gammaproteobacteria</taxon>
        <taxon>Alteromonadales</taxon>
        <taxon>Shewanellaceae</taxon>
        <taxon>Shewanella</taxon>
    </lineage>
</organism>
<accession>A0ABQ1SZZ2</accession>
<keyword evidence="6" id="KW-1185">Reference proteome</keyword>
<evidence type="ECO:0000313" key="6">
    <source>
        <dbReference type="Proteomes" id="UP000606498"/>
    </source>
</evidence>
<dbReference type="EMBL" id="BMKO01000002">
    <property type="protein sequence ID" value="GGE70741.1"/>
    <property type="molecule type" value="Genomic_DNA"/>
</dbReference>
<dbReference type="Gene3D" id="3.40.50.300">
    <property type="entry name" value="P-loop containing nucleotide triphosphate hydrolases"/>
    <property type="match status" value="1"/>
</dbReference>
<dbReference type="InterPro" id="IPR027417">
    <property type="entry name" value="P-loop_NTPase"/>
</dbReference>
<feature type="domain" description="ABC transporter" evidence="4">
    <location>
        <begin position="4"/>
        <end position="226"/>
    </location>
</feature>
<dbReference type="InterPro" id="IPR051782">
    <property type="entry name" value="ABC_Transporter_VariousFunc"/>
</dbReference>
<evidence type="ECO:0000313" key="5">
    <source>
        <dbReference type="EMBL" id="GGE70741.1"/>
    </source>
</evidence>
<dbReference type="InterPro" id="IPR003593">
    <property type="entry name" value="AAA+_ATPase"/>
</dbReference>
<dbReference type="PROSITE" id="PS00211">
    <property type="entry name" value="ABC_TRANSPORTER_1"/>
    <property type="match status" value="1"/>
</dbReference>
<comment type="caution">
    <text evidence="5">The sequence shown here is derived from an EMBL/GenBank/DDBJ whole genome shotgun (WGS) entry which is preliminary data.</text>
</comment>
<proteinExistence type="predicted"/>
<sequence length="304" mass="32987">MLSIDCQQLAFIREDRQVLENITFQLPQGKMLALAGHNGAGKSTLIKLLLGLLPPAAGELTILGKAAGESRMQVGYLPENVSFYDNMPLGELLSYFAKLKGVAQPRVRALMAEFELEDIAQRKLRHCSKGQRQRLGLAQALLSRPGLLLLDEPTVGLDPSASALMYAQLAALKQQGCAIVVCTHELALVEPHLDLALLLSKGRIQALGDLAGLRRQSSLPQEVWLPSGLDLSRDPVLGPVFTQGKLRIDSADVAEVVAILTQKYHCFDFQLHKASLGELFHHFMASDLGQPVSTGSRNKLGEAA</sequence>
<dbReference type="PROSITE" id="PS50893">
    <property type="entry name" value="ABC_TRANSPORTER_2"/>
    <property type="match status" value="1"/>
</dbReference>
<evidence type="ECO:0000256" key="1">
    <source>
        <dbReference type="ARBA" id="ARBA00022448"/>
    </source>
</evidence>
<dbReference type="InterPro" id="IPR017871">
    <property type="entry name" value="ABC_transporter-like_CS"/>
</dbReference>
<dbReference type="Pfam" id="PF00005">
    <property type="entry name" value="ABC_tran"/>
    <property type="match status" value="1"/>
</dbReference>
<name>A0ABQ1SZZ2_9GAMM</name>